<dbReference type="GO" id="GO:0016020">
    <property type="term" value="C:membrane"/>
    <property type="evidence" value="ECO:0007669"/>
    <property type="project" value="InterPro"/>
</dbReference>
<keyword evidence="3" id="KW-0812">Transmembrane</keyword>
<dbReference type="eggNOG" id="COG0697">
    <property type="taxonomic scope" value="Bacteria"/>
</dbReference>
<feature type="transmembrane region" description="Helical" evidence="3">
    <location>
        <begin position="208"/>
        <end position="228"/>
    </location>
</feature>
<organism evidence="5 6">
    <name type="scientific">Paenibacillus tyrfis</name>
    <dbReference type="NCBI Taxonomy" id="1501230"/>
    <lineage>
        <taxon>Bacteria</taxon>
        <taxon>Bacillati</taxon>
        <taxon>Bacillota</taxon>
        <taxon>Bacilli</taxon>
        <taxon>Bacillales</taxon>
        <taxon>Paenibacillaceae</taxon>
        <taxon>Paenibacillus</taxon>
    </lineage>
</organism>
<keyword evidence="3" id="KW-1133">Transmembrane helix</keyword>
<keyword evidence="6" id="KW-1185">Reference proteome</keyword>
<keyword evidence="3" id="KW-0472">Membrane</keyword>
<dbReference type="InterPro" id="IPR037185">
    <property type="entry name" value="EmrE-like"/>
</dbReference>
<gene>
    <name evidence="5" type="ORF">ET33_27255</name>
</gene>
<sequence>MVMKVKGVLLSVASVLVMSLSPLTNMFSLSSIDPMVASFYSSLFSALFCLLFLGVRKKSLTFVNDKRIYLLGVTNSIGVVCQYFSLFMLGPIAFGLIGRFYIIFSLALAVFILREKIKSSSYFPIVICILGSFLVVNTGSSNNNMMGIMLGLLYTFLFALTNLLAKKLVDRIDSSIILFYNQIISTLLIGAFIWMTRGDYKVFFAGESLLFIVIAAFCSGFLGIILFYESIKYIKFSVANLIRSLNPVIVFVYSYPFFPIEITAKFIAGSVMIVVSVIWLNLKQE</sequence>
<feature type="transmembrane region" description="Helical" evidence="3">
    <location>
        <begin position="177"/>
        <end position="196"/>
    </location>
</feature>
<dbReference type="AlphaFoldDB" id="A0A081NV00"/>
<feature type="transmembrane region" description="Helical" evidence="3">
    <location>
        <begin position="264"/>
        <end position="282"/>
    </location>
</feature>
<dbReference type="Pfam" id="PF00892">
    <property type="entry name" value="EamA"/>
    <property type="match status" value="2"/>
</dbReference>
<evidence type="ECO:0000256" key="1">
    <source>
        <dbReference type="ARBA" id="ARBA00004127"/>
    </source>
</evidence>
<feature type="transmembrane region" description="Helical" evidence="3">
    <location>
        <begin position="120"/>
        <end position="139"/>
    </location>
</feature>
<feature type="transmembrane region" description="Helical" evidence="3">
    <location>
        <begin position="36"/>
        <end position="55"/>
    </location>
</feature>
<dbReference type="PANTHER" id="PTHR22911:SF133">
    <property type="entry name" value="MEMBRANE PROTEIN"/>
    <property type="match status" value="1"/>
</dbReference>
<dbReference type="Proteomes" id="UP000028123">
    <property type="component" value="Unassembled WGS sequence"/>
</dbReference>
<feature type="domain" description="EamA" evidence="4">
    <location>
        <begin position="145"/>
        <end position="281"/>
    </location>
</feature>
<feature type="domain" description="EamA" evidence="4">
    <location>
        <begin position="6"/>
        <end position="136"/>
    </location>
</feature>
<dbReference type="InterPro" id="IPR000620">
    <property type="entry name" value="EamA_dom"/>
</dbReference>
<accession>A0A081NV00</accession>
<name>A0A081NV00_9BACL</name>
<feature type="transmembrane region" description="Helical" evidence="3">
    <location>
        <begin position="145"/>
        <end position="165"/>
    </location>
</feature>
<dbReference type="PANTHER" id="PTHR22911">
    <property type="entry name" value="ACYL-MALONYL CONDENSING ENZYME-RELATED"/>
    <property type="match status" value="1"/>
</dbReference>
<comment type="caution">
    <text evidence="5">The sequence shown here is derived from an EMBL/GenBank/DDBJ whole genome shotgun (WGS) entry which is preliminary data.</text>
</comment>
<evidence type="ECO:0000313" key="6">
    <source>
        <dbReference type="Proteomes" id="UP000028123"/>
    </source>
</evidence>
<dbReference type="SUPFAM" id="SSF103481">
    <property type="entry name" value="Multidrug resistance efflux transporter EmrE"/>
    <property type="match status" value="2"/>
</dbReference>
<evidence type="ECO:0000256" key="2">
    <source>
        <dbReference type="ARBA" id="ARBA00007362"/>
    </source>
</evidence>
<feature type="transmembrane region" description="Helical" evidence="3">
    <location>
        <begin position="67"/>
        <end position="86"/>
    </location>
</feature>
<feature type="transmembrane region" description="Helical" evidence="3">
    <location>
        <begin position="92"/>
        <end position="113"/>
    </location>
</feature>
<evidence type="ECO:0000313" key="5">
    <source>
        <dbReference type="EMBL" id="KEQ22273.1"/>
    </source>
</evidence>
<dbReference type="EMBL" id="JNVM01000041">
    <property type="protein sequence ID" value="KEQ22273.1"/>
    <property type="molecule type" value="Genomic_DNA"/>
</dbReference>
<comment type="similarity">
    <text evidence="2">Belongs to the EamA transporter family.</text>
</comment>
<reference evidence="5 6" key="1">
    <citation type="submission" date="2014-06" db="EMBL/GenBank/DDBJ databases">
        <title>Draft genome sequence of Paenibacillus sp. MSt1.</title>
        <authorList>
            <person name="Aw Y.K."/>
            <person name="Ong K.S."/>
            <person name="Gan H.M."/>
            <person name="Lee S.M."/>
        </authorList>
    </citation>
    <scope>NUCLEOTIDE SEQUENCE [LARGE SCALE GENOMIC DNA]</scope>
    <source>
        <strain evidence="5 6">MSt1</strain>
    </source>
</reference>
<evidence type="ECO:0000259" key="4">
    <source>
        <dbReference type="Pfam" id="PF00892"/>
    </source>
</evidence>
<feature type="transmembrane region" description="Helical" evidence="3">
    <location>
        <begin position="240"/>
        <end position="258"/>
    </location>
</feature>
<protein>
    <recommendedName>
        <fullName evidence="4">EamA domain-containing protein</fullName>
    </recommendedName>
</protein>
<proteinExistence type="inferred from homology"/>
<comment type="subcellular location">
    <subcellularLocation>
        <location evidence="1">Endomembrane system</location>
        <topology evidence="1">Multi-pass membrane protein</topology>
    </subcellularLocation>
</comment>
<evidence type="ECO:0000256" key="3">
    <source>
        <dbReference type="SAM" id="Phobius"/>
    </source>
</evidence>